<name>A0AA41Z4V7_9SPHN</name>
<dbReference type="PANTHER" id="PTHR33361:SF2">
    <property type="entry name" value="DUF885 DOMAIN-CONTAINING PROTEIN"/>
    <property type="match status" value="1"/>
</dbReference>
<dbReference type="RefSeq" id="WP_265268226.1">
    <property type="nucleotide sequence ID" value="NZ_JANFAV010000002.1"/>
</dbReference>
<dbReference type="EMBL" id="JANFAV010000002">
    <property type="protein sequence ID" value="MCW6534075.1"/>
    <property type="molecule type" value="Genomic_DNA"/>
</dbReference>
<protein>
    <submittedName>
        <fullName evidence="1">DUF885 domain-containing protein</fullName>
    </submittedName>
</protein>
<reference evidence="1" key="1">
    <citation type="submission" date="2022-06" db="EMBL/GenBank/DDBJ databases">
        <title>Sphingomonas sp. nov. isolated from rhizosphere soil of tomato.</title>
        <authorList>
            <person name="Dong H."/>
            <person name="Gao R."/>
        </authorList>
    </citation>
    <scope>NUCLEOTIDE SEQUENCE</scope>
    <source>
        <strain evidence="1">MMSM24</strain>
    </source>
</reference>
<comment type="caution">
    <text evidence="1">The sequence shown here is derived from an EMBL/GenBank/DDBJ whole genome shotgun (WGS) entry which is preliminary data.</text>
</comment>
<dbReference type="InterPro" id="IPR010281">
    <property type="entry name" value="DUF885"/>
</dbReference>
<dbReference type="AlphaFoldDB" id="A0AA41Z4V7"/>
<dbReference type="PANTHER" id="PTHR33361">
    <property type="entry name" value="GLR0591 PROTEIN"/>
    <property type="match status" value="1"/>
</dbReference>
<accession>A0AA41Z4V7</accession>
<keyword evidence="2" id="KW-1185">Reference proteome</keyword>
<dbReference type="Pfam" id="PF05960">
    <property type="entry name" value="DUF885"/>
    <property type="match status" value="1"/>
</dbReference>
<sequence>MSGAARSSIAQDAPITRRQAIAGVVALAAYPSAARAANASDATTKQALDTAMTLDPPAALARLAGVSADGASPGARLDLAAARAGLTIDQRLANPTLQPAERFEWQMRRITGDTVQLAAVRRDLETRRATLAAQADAAFDALGVPAGTTGARFERLWRDPRFLYPDDAAGRDAAVAGMRATLAAIRPKLPGLFGTLPPACLDVDVRALDAAEIAAGKGGYRILPAPDVRGTYVVDLQRIARRPRFSLPSVVAHELLPGHMIQMPLEARAAPHPLRKRYTAPLAEGWATYAEMLMADCGLFASAADRLGHIHWMLFRTCRGLADLALHVDGRAPDAVLGDLAQRQGEPTYFASFDNDLATIARTPAVRAAEGWVPLRIEQEARRPGQRRRVHHKLLDHGPIRL</sequence>
<dbReference type="Proteomes" id="UP001165565">
    <property type="component" value="Unassembled WGS sequence"/>
</dbReference>
<proteinExistence type="predicted"/>
<gene>
    <name evidence="1" type="ORF">NEE01_04680</name>
</gene>
<evidence type="ECO:0000313" key="1">
    <source>
        <dbReference type="EMBL" id="MCW6534075.1"/>
    </source>
</evidence>
<evidence type="ECO:0000313" key="2">
    <source>
        <dbReference type="Proteomes" id="UP001165565"/>
    </source>
</evidence>
<organism evidence="1 2">
    <name type="scientific">Sphingomonas lycopersici</name>
    <dbReference type="NCBI Taxonomy" id="2951807"/>
    <lineage>
        <taxon>Bacteria</taxon>
        <taxon>Pseudomonadati</taxon>
        <taxon>Pseudomonadota</taxon>
        <taxon>Alphaproteobacteria</taxon>
        <taxon>Sphingomonadales</taxon>
        <taxon>Sphingomonadaceae</taxon>
        <taxon>Sphingomonas</taxon>
    </lineage>
</organism>